<reference evidence="3" key="1">
    <citation type="submission" date="2020-07" db="EMBL/GenBank/DDBJ databases">
        <authorList>
            <person name="Lin J."/>
        </authorList>
    </citation>
    <scope>NUCLEOTIDE SEQUENCE</scope>
</reference>
<comment type="similarity">
    <text evidence="2">Belongs to the ARG7 family.</text>
</comment>
<gene>
    <name evidence="3" type="ORF">CB5_LOCUS28755</name>
</gene>
<dbReference type="GO" id="GO:0009733">
    <property type="term" value="P:response to auxin"/>
    <property type="evidence" value="ECO:0007669"/>
    <property type="project" value="InterPro"/>
</dbReference>
<dbReference type="InterPro" id="IPR003676">
    <property type="entry name" value="SAUR_fam"/>
</dbReference>
<dbReference type="InterPro" id="IPR011333">
    <property type="entry name" value="SKP1/BTB/POZ_sf"/>
</dbReference>
<evidence type="ECO:0000313" key="3">
    <source>
        <dbReference type="EMBL" id="CAD1845544.1"/>
    </source>
</evidence>
<accession>A0A6V7QQU4</accession>
<proteinExistence type="inferred from homology"/>
<dbReference type="PANTHER" id="PTHR35296">
    <property type="entry name" value="EXPRESSED PROTEIN"/>
    <property type="match status" value="1"/>
</dbReference>
<dbReference type="AlphaFoldDB" id="A0A6V7QQU4"/>
<dbReference type="SUPFAM" id="SSF54695">
    <property type="entry name" value="POZ domain"/>
    <property type="match status" value="1"/>
</dbReference>
<name>A0A6V7QQU4_ANACO</name>
<evidence type="ECO:0000256" key="2">
    <source>
        <dbReference type="ARBA" id="ARBA00006974"/>
    </source>
</evidence>
<sequence length="127" mass="14433">MGCCVFIRWPSSVPRLGYGPIDGHDSSDEDESAAVRVVVGKERRVFLVDPFVLEKDPFRVLMEMVRNGEGKRKGWDLKKGKGAIFIDVDSILFEHMLWLVCNECSNSSSSVFVLNLKEIIEFYSQDN</sequence>
<dbReference type="EMBL" id="CAJEUB010000003">
    <property type="protein sequence ID" value="CAD1845544.1"/>
    <property type="molecule type" value="Genomic_DNA"/>
</dbReference>
<protein>
    <submittedName>
        <fullName evidence="3">Uncharacterized protein</fullName>
    </submittedName>
</protein>
<evidence type="ECO:0000256" key="1">
    <source>
        <dbReference type="ARBA" id="ARBA00004906"/>
    </source>
</evidence>
<comment type="pathway">
    <text evidence="1">Protein modification; protein ubiquitination.</text>
</comment>
<dbReference type="PANTHER" id="PTHR35296:SF3">
    <property type="entry name" value="EXPRESSED PROTEIN"/>
    <property type="match status" value="1"/>
</dbReference>
<organism evidence="3">
    <name type="scientific">Ananas comosus var. bracteatus</name>
    <name type="common">red pineapple</name>
    <dbReference type="NCBI Taxonomy" id="296719"/>
    <lineage>
        <taxon>Eukaryota</taxon>
        <taxon>Viridiplantae</taxon>
        <taxon>Streptophyta</taxon>
        <taxon>Embryophyta</taxon>
        <taxon>Tracheophyta</taxon>
        <taxon>Spermatophyta</taxon>
        <taxon>Magnoliopsida</taxon>
        <taxon>Liliopsida</taxon>
        <taxon>Poales</taxon>
        <taxon>Bromeliaceae</taxon>
        <taxon>Bromelioideae</taxon>
        <taxon>Ananas</taxon>
    </lineage>
</organism>